<proteinExistence type="predicted"/>
<evidence type="ECO:0000313" key="1">
    <source>
        <dbReference type="EMBL" id="AXA38811.1"/>
    </source>
</evidence>
<name>A0A2Z4YC66_RHILE</name>
<evidence type="ECO:0000313" key="2">
    <source>
        <dbReference type="Proteomes" id="UP000251166"/>
    </source>
</evidence>
<dbReference type="RefSeq" id="WP_165419709.1">
    <property type="nucleotide sequence ID" value="NZ_CP030760.1"/>
</dbReference>
<gene>
    <name evidence="1" type="ORF">DLJ82_1205</name>
</gene>
<accession>A0A2Z4YC66</accession>
<dbReference type="Proteomes" id="UP000251166">
    <property type="component" value="Chromosome"/>
</dbReference>
<organism evidence="1 2">
    <name type="scientific">Rhizobium leguminosarum</name>
    <dbReference type="NCBI Taxonomy" id="384"/>
    <lineage>
        <taxon>Bacteria</taxon>
        <taxon>Pseudomonadati</taxon>
        <taxon>Pseudomonadota</taxon>
        <taxon>Alphaproteobacteria</taxon>
        <taxon>Hyphomicrobiales</taxon>
        <taxon>Rhizobiaceae</taxon>
        <taxon>Rhizobium/Agrobacterium group</taxon>
        <taxon>Rhizobium</taxon>
    </lineage>
</organism>
<dbReference type="AlphaFoldDB" id="A0A2Z4YC66"/>
<reference evidence="1 2" key="1">
    <citation type="submission" date="2018-07" db="EMBL/GenBank/DDBJ databases">
        <title>Rhizobium leguminosarum strain:ATCC 14479 Genome sequencing and assembly.</title>
        <authorList>
            <person name="Chakraborty R."/>
        </authorList>
    </citation>
    <scope>NUCLEOTIDE SEQUENCE [LARGE SCALE GENOMIC DNA]</scope>
    <source>
        <strain evidence="1 2">ATCC 14479</strain>
    </source>
</reference>
<sequence length="57" mass="5977">MSAVAEFAPVDRLLVLAVAILAGATLLVAVEAHAFCSVFCIHANQMMIDTQICSGRS</sequence>
<protein>
    <submittedName>
        <fullName evidence="1">Uncharacterized protein</fullName>
    </submittedName>
</protein>
<dbReference type="EMBL" id="CP030760">
    <property type="protein sequence ID" value="AXA38811.1"/>
    <property type="molecule type" value="Genomic_DNA"/>
</dbReference>